<organism evidence="1 2">
    <name type="scientific">Bradyrhizobium yuanmingense</name>
    <dbReference type="NCBI Taxonomy" id="108015"/>
    <lineage>
        <taxon>Bacteria</taxon>
        <taxon>Pseudomonadati</taxon>
        <taxon>Pseudomonadota</taxon>
        <taxon>Alphaproteobacteria</taxon>
        <taxon>Hyphomicrobiales</taxon>
        <taxon>Nitrobacteraceae</taxon>
        <taxon>Bradyrhizobium</taxon>
    </lineage>
</organism>
<proteinExistence type="predicted"/>
<name>A0ABV4GG54_9BRAD</name>
<reference evidence="1 2" key="1">
    <citation type="submission" date="2024-07" db="EMBL/GenBank/DDBJ databases">
        <title>Genomic Encyclopedia of Type Strains, Phase V (KMG-V): Genome sequencing to study the core and pangenomes of soil and plant-associated prokaryotes.</title>
        <authorList>
            <person name="Whitman W."/>
        </authorList>
    </citation>
    <scope>NUCLEOTIDE SEQUENCE [LARGE SCALE GENOMIC DNA]</scope>
    <source>
        <strain evidence="1 2">USDA 222</strain>
    </source>
</reference>
<evidence type="ECO:0000313" key="1">
    <source>
        <dbReference type="EMBL" id="MEY9469883.1"/>
    </source>
</evidence>
<dbReference type="Proteomes" id="UP001565474">
    <property type="component" value="Unassembled WGS sequence"/>
</dbReference>
<comment type="caution">
    <text evidence="1">The sequence shown here is derived from an EMBL/GenBank/DDBJ whole genome shotgun (WGS) entry which is preliminary data.</text>
</comment>
<accession>A0ABV4GG54</accession>
<protein>
    <submittedName>
        <fullName evidence="1">Uncharacterized protein</fullName>
    </submittedName>
</protein>
<keyword evidence="2" id="KW-1185">Reference proteome</keyword>
<dbReference type="EMBL" id="JBGBZN010000002">
    <property type="protein sequence ID" value="MEY9469883.1"/>
    <property type="molecule type" value="Genomic_DNA"/>
</dbReference>
<sequence>MGHAHFLAGYTGADLDLKSAMDEQRLLPLPGTNAVLERSGGSS</sequence>
<gene>
    <name evidence="1" type="ORF">ABH992_002282</name>
</gene>
<evidence type="ECO:0000313" key="2">
    <source>
        <dbReference type="Proteomes" id="UP001565474"/>
    </source>
</evidence>